<dbReference type="PROSITE" id="PS51682">
    <property type="entry name" value="SAM_OMT_I"/>
    <property type="match status" value="1"/>
</dbReference>
<dbReference type="PANTHER" id="PTHR43167:SF1">
    <property type="entry name" value="PUTATIVE (AFU_ORTHOLOGUE AFUA_6G01830)-RELATED"/>
    <property type="match status" value="1"/>
</dbReference>
<evidence type="ECO:0000256" key="3">
    <source>
        <dbReference type="ARBA" id="ARBA00022691"/>
    </source>
</evidence>
<proteinExistence type="inferred from homology"/>
<sequence>MSYPPVTPLQTTDKITSLLTRLHAQSSTQESGISSSEIGEIRRQAATDPKQGYLALDALMLDKFIALDQDKCLFMYNLLLSLDATTVVEAGTSFGVSTIYLALAVARNVEARKARGDLNVTGRVIGTEKEDSKAAIARRYWAEAGPEVEKYIELKVGDLNETLAGDLGLRDGQKIDFLLLDIWPHVALPALNHILPRLRPGAVVLTDNTISSVDRYGDLLKVLRNPDGPFRSVTLPYSGGFEFSVYNP</sequence>
<dbReference type="RefSeq" id="XP_016224982.1">
    <property type="nucleotide sequence ID" value="XM_016369194.1"/>
</dbReference>
<keyword evidence="3" id="KW-0949">S-adenosyl-L-methionine</keyword>
<dbReference type="EMBL" id="KN847522">
    <property type="protein sequence ID" value="KIV93408.1"/>
    <property type="molecule type" value="Genomic_DNA"/>
</dbReference>
<dbReference type="GO" id="GO:0008171">
    <property type="term" value="F:O-methyltransferase activity"/>
    <property type="evidence" value="ECO:0007669"/>
    <property type="project" value="InterPro"/>
</dbReference>
<evidence type="ECO:0000256" key="1">
    <source>
        <dbReference type="ARBA" id="ARBA00022603"/>
    </source>
</evidence>
<dbReference type="Gene3D" id="3.40.50.150">
    <property type="entry name" value="Vaccinia Virus protein VP39"/>
    <property type="match status" value="1"/>
</dbReference>
<protein>
    <recommendedName>
        <fullName evidence="7">O-methyltransferase</fullName>
    </recommendedName>
</protein>
<comment type="similarity">
    <text evidence="4">Belongs to the class I-like SAM-binding methyltransferase superfamily. Cation-dependent O-methyltransferase family.</text>
</comment>
<dbReference type="InterPro" id="IPR029063">
    <property type="entry name" value="SAM-dependent_MTases_sf"/>
</dbReference>
<dbReference type="OMA" id="IARRYWA"/>
<dbReference type="AlphaFoldDB" id="A0A0D2A300"/>
<accession>A0A0D2A300</accession>
<dbReference type="VEuPathDB" id="FungiDB:PV10_04621"/>
<gene>
    <name evidence="5" type="ORF">PV10_04621</name>
</gene>
<evidence type="ECO:0000256" key="2">
    <source>
        <dbReference type="ARBA" id="ARBA00022679"/>
    </source>
</evidence>
<dbReference type="STRING" id="212818.A0A0D2A300"/>
<keyword evidence="2" id="KW-0808">Transferase</keyword>
<evidence type="ECO:0008006" key="7">
    <source>
        <dbReference type="Google" id="ProtNLM"/>
    </source>
</evidence>
<organism evidence="5 6">
    <name type="scientific">Exophiala mesophila</name>
    <name type="common">Black yeast-like fungus</name>
    <dbReference type="NCBI Taxonomy" id="212818"/>
    <lineage>
        <taxon>Eukaryota</taxon>
        <taxon>Fungi</taxon>
        <taxon>Dikarya</taxon>
        <taxon>Ascomycota</taxon>
        <taxon>Pezizomycotina</taxon>
        <taxon>Eurotiomycetes</taxon>
        <taxon>Chaetothyriomycetidae</taxon>
        <taxon>Chaetothyriales</taxon>
        <taxon>Herpotrichiellaceae</taxon>
        <taxon>Exophiala</taxon>
    </lineage>
</organism>
<dbReference type="GO" id="GO:0032259">
    <property type="term" value="P:methylation"/>
    <property type="evidence" value="ECO:0007669"/>
    <property type="project" value="UniProtKB-KW"/>
</dbReference>
<dbReference type="GeneID" id="27322466"/>
<keyword evidence="1" id="KW-0489">Methyltransferase</keyword>
<evidence type="ECO:0000256" key="4">
    <source>
        <dbReference type="ARBA" id="ARBA00023453"/>
    </source>
</evidence>
<keyword evidence="6" id="KW-1185">Reference proteome</keyword>
<name>A0A0D2A300_EXOME</name>
<dbReference type="InterPro" id="IPR002935">
    <property type="entry name" value="SAM_O-MeTrfase"/>
</dbReference>
<dbReference type="PANTHER" id="PTHR43167">
    <property type="entry name" value="PUTATIVE (AFU_ORTHOLOGUE AFUA_6G01830)-RELATED"/>
    <property type="match status" value="1"/>
</dbReference>
<dbReference type="Pfam" id="PF13578">
    <property type="entry name" value="Methyltransf_24"/>
    <property type="match status" value="1"/>
</dbReference>
<reference evidence="5 6" key="1">
    <citation type="submission" date="2015-01" db="EMBL/GenBank/DDBJ databases">
        <title>The Genome Sequence of Exophiala mesophila CBS40295.</title>
        <authorList>
            <consortium name="The Broad Institute Genomics Platform"/>
            <person name="Cuomo C."/>
            <person name="de Hoog S."/>
            <person name="Gorbushina A."/>
            <person name="Stielow B."/>
            <person name="Teixiera M."/>
            <person name="Abouelleil A."/>
            <person name="Chapman S.B."/>
            <person name="Priest M."/>
            <person name="Young S.K."/>
            <person name="Wortman J."/>
            <person name="Nusbaum C."/>
            <person name="Birren B."/>
        </authorList>
    </citation>
    <scope>NUCLEOTIDE SEQUENCE [LARGE SCALE GENOMIC DNA]</scope>
    <source>
        <strain evidence="5 6">CBS 40295</strain>
    </source>
</reference>
<dbReference type="SUPFAM" id="SSF53335">
    <property type="entry name" value="S-adenosyl-L-methionine-dependent methyltransferases"/>
    <property type="match status" value="1"/>
</dbReference>
<evidence type="ECO:0000313" key="5">
    <source>
        <dbReference type="EMBL" id="KIV93408.1"/>
    </source>
</evidence>
<dbReference type="HOGENOM" id="CLU_067676_7_0_1"/>
<dbReference type="OrthoDB" id="4863010at2759"/>
<evidence type="ECO:0000313" key="6">
    <source>
        <dbReference type="Proteomes" id="UP000054302"/>
    </source>
</evidence>
<dbReference type="Proteomes" id="UP000054302">
    <property type="component" value="Unassembled WGS sequence"/>
</dbReference>